<dbReference type="PANTHER" id="PTHR46254:SF7">
    <property type="entry name" value="PI4-KINASE N-TERMINAL DOMAIN-CONTAINING PROTEIN"/>
    <property type="match status" value="1"/>
</dbReference>
<proteinExistence type="predicted"/>
<dbReference type="Proteomes" id="UP000006718">
    <property type="component" value="Chromosome 4"/>
</dbReference>
<dbReference type="InParanoid" id="A0A5F8ACM9"/>
<sequence length="101" mass="11994">MSIINSQKNSRCWCGCGEKGRRRHCWWECKCVWKTVCRFFFFFFFFFEMESRSVVQAGVQWSDLRSLQAPPRGFTPFSCLSLPSGSDYRHLPPHSANFLYF</sequence>
<dbReference type="GeneTree" id="ENSGT00940000165497"/>
<protein>
    <submittedName>
        <fullName evidence="1">Uncharacterized protein</fullName>
    </submittedName>
</protein>
<dbReference type="VEuPathDB" id="HostDB:ENSMMUG00000052333"/>
<dbReference type="Ensembl" id="ENSMMUT00000099954.1">
    <property type="protein sequence ID" value="ENSMMUP00000074726.1"/>
    <property type="gene ID" value="ENSMMUG00000052333.1"/>
</dbReference>
<reference evidence="1" key="3">
    <citation type="submission" date="2025-08" db="UniProtKB">
        <authorList>
            <consortium name="Ensembl"/>
        </authorList>
    </citation>
    <scope>IDENTIFICATION</scope>
    <source>
        <strain evidence="1">17573</strain>
    </source>
</reference>
<reference evidence="2" key="1">
    <citation type="journal article" date="2007" name="Science">
        <title>Evolutionary and biomedical insights from the rhesus macaque genome.</title>
        <authorList>
            <person name="Gibbs R.A."/>
            <person name="Rogers J."/>
            <person name="Katze M.G."/>
            <person name="Bumgarner R."/>
            <person name="Weinstock G.M."/>
            <person name="Mardis E.R."/>
            <person name="Remington K.A."/>
            <person name="Strausberg R.L."/>
            <person name="Venter J.C."/>
            <person name="Wilson R.K."/>
            <person name="Batzer M.A."/>
            <person name="Bustamante C.D."/>
            <person name="Eichler E.E."/>
            <person name="Hahn M.W."/>
            <person name="Hardison R.C."/>
            <person name="Makova K.D."/>
            <person name="Miller W."/>
            <person name="Milosavljevic A."/>
            <person name="Palermo R.E."/>
            <person name="Siepel A."/>
            <person name="Sikela J.M."/>
            <person name="Attaway T."/>
            <person name="Bell S."/>
            <person name="Bernard K.E."/>
            <person name="Buhay C.J."/>
            <person name="Chandrabose M.N."/>
            <person name="Dao M."/>
            <person name="Davis C."/>
            <person name="Delehaunty K.D."/>
            <person name="Ding Y."/>
            <person name="Dinh H.H."/>
            <person name="Dugan-Rocha S."/>
            <person name="Fulton L.A."/>
            <person name="Gabisi R.A."/>
            <person name="Garner T.T."/>
            <person name="Godfrey J."/>
            <person name="Hawes A.C."/>
            <person name="Hernandez J."/>
            <person name="Hines S."/>
            <person name="Holder M."/>
            <person name="Hume J."/>
            <person name="Jhangiani S.N."/>
            <person name="Joshi V."/>
            <person name="Khan Z.M."/>
            <person name="Kirkness E.F."/>
            <person name="Cree A."/>
            <person name="Fowler R.G."/>
            <person name="Lee S."/>
            <person name="Lewis L.R."/>
            <person name="Li Z."/>
            <person name="Liu Y.-S."/>
            <person name="Moore S.M."/>
            <person name="Muzny D."/>
            <person name="Nazareth L.V."/>
            <person name="Ngo D.N."/>
            <person name="Okwuonu G.O."/>
            <person name="Pai G."/>
            <person name="Parker D."/>
            <person name="Paul H.A."/>
            <person name="Pfannkoch C."/>
            <person name="Pohl C.S."/>
            <person name="Rogers Y.-H.C."/>
            <person name="Ruiz S.J."/>
            <person name="Sabo A."/>
            <person name="Santibanez J."/>
            <person name="Schneider B.W."/>
            <person name="Smith S.M."/>
            <person name="Sodergren E."/>
            <person name="Svatek A.F."/>
            <person name="Utterback T.R."/>
            <person name="Vattathil S."/>
            <person name="Warren W."/>
            <person name="White C.S."/>
            <person name="Chinwalla A.T."/>
            <person name="Feng Y."/>
            <person name="Halpern A.L."/>
            <person name="Hillier L.W."/>
            <person name="Huang X."/>
            <person name="Minx P."/>
            <person name="Nelson J.O."/>
            <person name="Pepin K.H."/>
            <person name="Qin X."/>
            <person name="Sutton G.G."/>
            <person name="Venter E."/>
            <person name="Walenz B.P."/>
            <person name="Wallis J.W."/>
            <person name="Worley K.C."/>
            <person name="Yang S.-P."/>
            <person name="Jones S.M."/>
            <person name="Marra M.A."/>
            <person name="Rocchi M."/>
            <person name="Schein J.E."/>
            <person name="Baertsch R."/>
            <person name="Clarke L."/>
            <person name="Csuros M."/>
            <person name="Glasscock J."/>
            <person name="Harris R.A."/>
            <person name="Havlak P."/>
            <person name="Jackson A.R."/>
            <person name="Jiang H."/>
            <person name="Liu Y."/>
            <person name="Messina D.N."/>
            <person name="Shen Y."/>
            <person name="Song H.X.-Z."/>
            <person name="Wylie T."/>
            <person name="Zhang L."/>
            <person name="Birney E."/>
            <person name="Han K."/>
            <person name="Konkel M.K."/>
            <person name="Lee J."/>
            <person name="Smit A.F.A."/>
            <person name="Ullmer B."/>
            <person name="Wang H."/>
            <person name="Xing J."/>
            <person name="Burhans R."/>
            <person name="Cheng Z."/>
            <person name="Karro J.E."/>
            <person name="Ma J."/>
            <person name="Raney B."/>
            <person name="She X."/>
            <person name="Cox M.J."/>
            <person name="Demuth J.P."/>
            <person name="Dumas L.J."/>
            <person name="Han S.-G."/>
            <person name="Hopkins J."/>
            <person name="Karimpour-Fard A."/>
            <person name="Kim Y.H."/>
            <person name="Pollack J.R."/>
            <person name="Vinar T."/>
            <person name="Addo-Quaye C."/>
            <person name="Degenhardt J."/>
            <person name="Denby A."/>
            <person name="Hubisz M.J."/>
            <person name="Indap A."/>
            <person name="Kosiol C."/>
            <person name="Lahn B.T."/>
            <person name="Lawson H.A."/>
            <person name="Marklein A."/>
            <person name="Nielsen R."/>
            <person name="Vallender E.J."/>
            <person name="Clark A.G."/>
            <person name="Ferguson B."/>
            <person name="Hernandez R.D."/>
            <person name="Hirani K."/>
            <person name="Kehrer-Sawatzki H."/>
            <person name="Kolb J."/>
            <person name="Patil S."/>
            <person name="Pu L.-L."/>
            <person name="Ren Y."/>
            <person name="Smith D.G."/>
            <person name="Wheeler D.A."/>
            <person name="Schenck I."/>
            <person name="Ball E.V."/>
            <person name="Chen R."/>
            <person name="Cooper D.N."/>
            <person name="Giardine B."/>
            <person name="Hsu F."/>
            <person name="Kent W.J."/>
            <person name="Lesk A."/>
            <person name="Nelson D.L."/>
            <person name="O'brien W.E."/>
            <person name="Pruefer K."/>
            <person name="Stenson P.D."/>
            <person name="Wallace J.C."/>
            <person name="Ke H."/>
            <person name="Liu X.-M."/>
            <person name="Wang P."/>
            <person name="Xiang A.P."/>
            <person name="Yang F."/>
            <person name="Barber G.P."/>
            <person name="Haussler D."/>
            <person name="Karolchik D."/>
            <person name="Kern A.D."/>
            <person name="Kuhn R.M."/>
            <person name="Smith K.E."/>
            <person name="Zwieg A.S."/>
        </authorList>
    </citation>
    <scope>NUCLEOTIDE SEQUENCE [LARGE SCALE GENOMIC DNA]</scope>
    <source>
        <strain evidence="2">17573</strain>
    </source>
</reference>
<dbReference type="Bgee" id="ENSMMUG00000052333">
    <property type="expression patterns" value="Expressed in skeletal muscle tissue and 2 other cell types or tissues"/>
</dbReference>
<reference evidence="1" key="2">
    <citation type="submission" date="2019-01" db="EMBL/GenBank/DDBJ databases">
        <authorList>
            <person name="Graves T."/>
            <person name="Eichler E.E."/>
            <person name="Wilson R.K."/>
        </authorList>
    </citation>
    <scope>NUCLEOTIDE SEQUENCE [LARGE SCALE GENOMIC DNA]</scope>
    <source>
        <strain evidence="1">17573</strain>
    </source>
</reference>
<evidence type="ECO:0000313" key="1">
    <source>
        <dbReference type="Ensembl" id="ENSMMUP00000074726.1"/>
    </source>
</evidence>
<dbReference type="AlphaFoldDB" id="A0A5F8ACM9"/>
<keyword evidence="2" id="KW-1185">Reference proteome</keyword>
<reference evidence="1" key="4">
    <citation type="submission" date="2025-09" db="UniProtKB">
        <authorList>
            <consortium name="Ensembl"/>
        </authorList>
    </citation>
    <scope>IDENTIFICATION</scope>
    <source>
        <strain evidence="1">17573</strain>
    </source>
</reference>
<evidence type="ECO:0000313" key="2">
    <source>
        <dbReference type="Proteomes" id="UP000006718"/>
    </source>
</evidence>
<organism evidence="1 2">
    <name type="scientific">Macaca mulatta</name>
    <name type="common">Rhesus macaque</name>
    <dbReference type="NCBI Taxonomy" id="9544"/>
    <lineage>
        <taxon>Eukaryota</taxon>
        <taxon>Metazoa</taxon>
        <taxon>Chordata</taxon>
        <taxon>Craniata</taxon>
        <taxon>Vertebrata</taxon>
        <taxon>Euteleostomi</taxon>
        <taxon>Mammalia</taxon>
        <taxon>Eutheria</taxon>
        <taxon>Euarchontoglires</taxon>
        <taxon>Primates</taxon>
        <taxon>Haplorrhini</taxon>
        <taxon>Catarrhini</taxon>
        <taxon>Cercopithecidae</taxon>
        <taxon>Cercopithecinae</taxon>
        <taxon>Macaca</taxon>
    </lineage>
</organism>
<name>A0A5F8ACM9_MACMU</name>
<accession>A0A5F8ACM9</accession>
<dbReference type="PANTHER" id="PTHR46254">
    <property type="entry name" value="PROTEIN GVQW1-RELATED"/>
    <property type="match status" value="1"/>
</dbReference>